<evidence type="ECO:0000259" key="4">
    <source>
        <dbReference type="Pfam" id="PF00656"/>
    </source>
</evidence>
<dbReference type="InterPro" id="IPR011600">
    <property type="entry name" value="Pept_C14_caspase"/>
</dbReference>
<keyword evidence="3" id="KW-0645">Protease</keyword>
<dbReference type="GO" id="GO:0004197">
    <property type="term" value="F:cysteine-type endopeptidase activity"/>
    <property type="evidence" value="ECO:0007669"/>
    <property type="project" value="InterPro"/>
</dbReference>
<dbReference type="PANTHER" id="PTHR48104">
    <property type="entry name" value="METACASPASE-4"/>
    <property type="match status" value="1"/>
</dbReference>
<dbReference type="InterPro" id="IPR050452">
    <property type="entry name" value="Metacaspase"/>
</dbReference>
<dbReference type="Proteomes" id="UP000054248">
    <property type="component" value="Unassembled WGS sequence"/>
</dbReference>
<evidence type="ECO:0000313" key="5">
    <source>
        <dbReference type="EMBL" id="KIO19403.1"/>
    </source>
</evidence>
<keyword evidence="2" id="KW-0053">Apoptosis</keyword>
<dbReference type="GO" id="GO:0005737">
    <property type="term" value="C:cytoplasm"/>
    <property type="evidence" value="ECO:0007669"/>
    <property type="project" value="TreeGrafter"/>
</dbReference>
<keyword evidence="6" id="KW-1185">Reference proteome</keyword>
<protein>
    <recommendedName>
        <fullName evidence="4">Peptidase C14 caspase domain-containing protein</fullName>
    </recommendedName>
</protein>
<keyword evidence="3" id="KW-0788">Thiol protease</keyword>
<evidence type="ECO:0000256" key="1">
    <source>
        <dbReference type="ARBA" id="ARBA00009005"/>
    </source>
</evidence>
<dbReference type="AlphaFoldDB" id="A0A0C3KDB1"/>
<dbReference type="PANTHER" id="PTHR48104:SF30">
    <property type="entry name" value="METACASPASE-1"/>
    <property type="match status" value="1"/>
</dbReference>
<dbReference type="GO" id="GO:0006915">
    <property type="term" value="P:apoptotic process"/>
    <property type="evidence" value="ECO:0007669"/>
    <property type="project" value="UniProtKB-KW"/>
</dbReference>
<dbReference type="GO" id="GO:0006508">
    <property type="term" value="P:proteolysis"/>
    <property type="evidence" value="ECO:0007669"/>
    <property type="project" value="InterPro"/>
</dbReference>
<evidence type="ECO:0000256" key="2">
    <source>
        <dbReference type="ARBA" id="ARBA00022703"/>
    </source>
</evidence>
<proteinExistence type="inferred from homology"/>
<dbReference type="EMBL" id="KN823223">
    <property type="protein sequence ID" value="KIO19403.1"/>
    <property type="molecule type" value="Genomic_DNA"/>
</dbReference>
<evidence type="ECO:0000256" key="3">
    <source>
        <dbReference type="ARBA" id="ARBA00022807"/>
    </source>
</evidence>
<keyword evidence="3" id="KW-0378">Hydrolase</keyword>
<gene>
    <name evidence="5" type="ORF">M407DRAFT_30943</name>
</gene>
<dbReference type="HOGENOM" id="CLU_074894_0_0_1"/>
<dbReference type="SUPFAM" id="SSF52129">
    <property type="entry name" value="Caspase-like"/>
    <property type="match status" value="1"/>
</dbReference>
<evidence type="ECO:0000313" key="6">
    <source>
        <dbReference type="Proteomes" id="UP000054248"/>
    </source>
</evidence>
<feature type="domain" description="Peptidase C14 caspase" evidence="4">
    <location>
        <begin position="61"/>
        <end position="281"/>
    </location>
</feature>
<dbReference type="OrthoDB" id="3187727at2759"/>
<sequence length="292" mass="32629">MDSFWSPPEDLLRIQRLLPIQRLLRTQRLQIPPVLAGPITHIIIICLSYPGRFWNFGGSMTLNGPKYDFFLLLDHFKYGEPDTSTQFTLLHDFDVLRPNSNGQEKLILKTDTSKAAITKAIQDNMQSVAPGDQVLFYFGGHSGAESDAGIVSGDGELISGSELRACLNNTPHYLVPVVAVIDACHSGGSMGLPYNYEKKFNRIRVEEVTRMKQNTPMIQISAARQGQLAYSNNFKGGYFGQLTWCLIQYLKTTTDFTIKGLTFYLYENCDPSGSQLPQVSASHPFQGMILSF</sequence>
<comment type="similarity">
    <text evidence="1">Belongs to the peptidase C14B family.</text>
</comment>
<reference evidence="5 6" key="1">
    <citation type="submission" date="2014-04" db="EMBL/GenBank/DDBJ databases">
        <authorList>
            <consortium name="DOE Joint Genome Institute"/>
            <person name="Kuo A."/>
            <person name="Girlanda M."/>
            <person name="Perotto S."/>
            <person name="Kohler A."/>
            <person name="Nagy L.G."/>
            <person name="Floudas D."/>
            <person name="Copeland A."/>
            <person name="Barry K.W."/>
            <person name="Cichocki N."/>
            <person name="Veneault-Fourrey C."/>
            <person name="LaButti K."/>
            <person name="Lindquist E.A."/>
            <person name="Lipzen A."/>
            <person name="Lundell T."/>
            <person name="Morin E."/>
            <person name="Murat C."/>
            <person name="Sun H."/>
            <person name="Tunlid A."/>
            <person name="Henrissat B."/>
            <person name="Grigoriev I.V."/>
            <person name="Hibbett D.S."/>
            <person name="Martin F."/>
            <person name="Nordberg H.P."/>
            <person name="Cantor M.N."/>
            <person name="Hua S.X."/>
        </authorList>
    </citation>
    <scope>NUCLEOTIDE SEQUENCE [LARGE SCALE GENOMIC DNA]</scope>
    <source>
        <strain evidence="5 6">MUT 4182</strain>
    </source>
</reference>
<dbReference type="Gene3D" id="3.40.50.1460">
    <property type="match status" value="1"/>
</dbReference>
<organism evidence="5 6">
    <name type="scientific">Tulasnella calospora MUT 4182</name>
    <dbReference type="NCBI Taxonomy" id="1051891"/>
    <lineage>
        <taxon>Eukaryota</taxon>
        <taxon>Fungi</taxon>
        <taxon>Dikarya</taxon>
        <taxon>Basidiomycota</taxon>
        <taxon>Agaricomycotina</taxon>
        <taxon>Agaricomycetes</taxon>
        <taxon>Cantharellales</taxon>
        <taxon>Tulasnellaceae</taxon>
        <taxon>Tulasnella</taxon>
    </lineage>
</organism>
<dbReference type="Pfam" id="PF00656">
    <property type="entry name" value="Peptidase_C14"/>
    <property type="match status" value="1"/>
</dbReference>
<dbReference type="InterPro" id="IPR029030">
    <property type="entry name" value="Caspase-like_dom_sf"/>
</dbReference>
<name>A0A0C3KDB1_9AGAM</name>
<accession>A0A0C3KDB1</accession>
<reference evidence="6" key="2">
    <citation type="submission" date="2015-01" db="EMBL/GenBank/DDBJ databases">
        <title>Evolutionary Origins and Diversification of the Mycorrhizal Mutualists.</title>
        <authorList>
            <consortium name="DOE Joint Genome Institute"/>
            <consortium name="Mycorrhizal Genomics Consortium"/>
            <person name="Kohler A."/>
            <person name="Kuo A."/>
            <person name="Nagy L.G."/>
            <person name="Floudas D."/>
            <person name="Copeland A."/>
            <person name="Barry K.W."/>
            <person name="Cichocki N."/>
            <person name="Veneault-Fourrey C."/>
            <person name="LaButti K."/>
            <person name="Lindquist E.A."/>
            <person name="Lipzen A."/>
            <person name="Lundell T."/>
            <person name="Morin E."/>
            <person name="Murat C."/>
            <person name="Riley R."/>
            <person name="Ohm R."/>
            <person name="Sun H."/>
            <person name="Tunlid A."/>
            <person name="Henrissat B."/>
            <person name="Grigoriev I.V."/>
            <person name="Hibbett D.S."/>
            <person name="Martin F."/>
        </authorList>
    </citation>
    <scope>NUCLEOTIDE SEQUENCE [LARGE SCALE GENOMIC DNA]</scope>
    <source>
        <strain evidence="6">MUT 4182</strain>
    </source>
</reference>